<feature type="region of interest" description="Disordered" evidence="1">
    <location>
        <begin position="73"/>
        <end position="123"/>
    </location>
</feature>
<protein>
    <submittedName>
        <fullName evidence="2">Uncharacterized protein</fullName>
    </submittedName>
</protein>
<geneLocation type="plasmid" evidence="2">
    <name>unnamed</name>
</geneLocation>
<gene>
    <name evidence="2" type="ORF">LI90_4347</name>
</gene>
<evidence type="ECO:0000313" key="3">
    <source>
        <dbReference type="Proteomes" id="UP000070188"/>
    </source>
</evidence>
<proteinExistence type="predicted"/>
<dbReference type="AlphaFoldDB" id="A0A132MHY3"/>
<feature type="compositionally biased region" description="Acidic residues" evidence="1">
    <location>
        <begin position="113"/>
        <end position="123"/>
    </location>
</feature>
<evidence type="ECO:0000313" key="2">
    <source>
        <dbReference type="EMBL" id="KWW97375.1"/>
    </source>
</evidence>
<reference evidence="3" key="1">
    <citation type="submission" date="2015-04" db="EMBL/GenBank/DDBJ databases">
        <title>Physiological reanalysis, assessment of diazotrophy, and genome sequences of multiple isolates of Streptomyces thermoautotrophicus.</title>
        <authorList>
            <person name="MacKellar D.C."/>
            <person name="Lieber L."/>
            <person name="Norman J."/>
            <person name="Bolger A."/>
            <person name="Tobin C."/>
            <person name="Murray J.W."/>
            <person name="Chang R."/>
            <person name="Ford T."/>
            <person name="Nguyen P.Q."/>
            <person name="Woodward J."/>
            <person name="Permingeat H."/>
            <person name="Joshi N.S."/>
            <person name="Silver P.A."/>
            <person name="Usadel B."/>
            <person name="Rutherford A.W."/>
            <person name="Friesen M."/>
            <person name="Prell J."/>
        </authorList>
    </citation>
    <scope>NUCLEOTIDE SEQUENCE [LARGE SCALE GENOMIC DNA]</scope>
    <source>
        <strain evidence="3">H1</strain>
    </source>
</reference>
<dbReference type="EMBL" id="LAXD01000002">
    <property type="protein sequence ID" value="KWW97375.1"/>
    <property type="molecule type" value="Genomic_DNA"/>
</dbReference>
<accession>A0A132MHY3</accession>
<keyword evidence="2" id="KW-0614">Plasmid</keyword>
<name>A0A132MHY3_9ACTN</name>
<keyword evidence="3" id="KW-1185">Reference proteome</keyword>
<comment type="caution">
    <text evidence="2">The sequence shown here is derived from an EMBL/GenBank/DDBJ whole genome shotgun (WGS) entry which is preliminary data.</text>
</comment>
<organism evidence="2 3">
    <name type="scientific">Carbonactinospora thermoautotrophica</name>
    <dbReference type="NCBI Taxonomy" id="1469144"/>
    <lineage>
        <taxon>Bacteria</taxon>
        <taxon>Bacillati</taxon>
        <taxon>Actinomycetota</taxon>
        <taxon>Actinomycetes</taxon>
        <taxon>Kitasatosporales</taxon>
        <taxon>Carbonactinosporaceae</taxon>
        <taxon>Carbonactinospora</taxon>
    </lineage>
</organism>
<dbReference type="PATRIC" id="fig|1469144.10.peg.22"/>
<evidence type="ECO:0000256" key="1">
    <source>
        <dbReference type="SAM" id="MobiDB-lite"/>
    </source>
</evidence>
<dbReference type="Proteomes" id="UP000070188">
    <property type="component" value="Unassembled WGS sequence"/>
</dbReference>
<dbReference type="RefSeq" id="WP_066892388.1">
    <property type="nucleotide sequence ID" value="NZ_LAXD01000002.1"/>
</dbReference>
<sequence length="123" mass="13388">MASEQRRVVLELDDDTLRIVVDALLAAAETRTRAARRAAGEVEADRAAGRDVRSAAVRIVRVLGEAERLRQVAEQITATPETPDTVGSLMGDRDGESDDGTPDVTSFLPDHERDDEDEDDADD</sequence>